<dbReference type="GO" id="GO:0008650">
    <property type="term" value="F:rRNA (uridine-2'-O-)-methyltransferase activity"/>
    <property type="evidence" value="ECO:0007669"/>
    <property type="project" value="UniProtKB-UniRule"/>
</dbReference>
<feature type="binding site" evidence="11">
    <location>
        <position position="109"/>
    </location>
    <ligand>
        <name>S-adenosyl-L-methionine</name>
        <dbReference type="ChEBI" id="CHEBI:59789"/>
    </ligand>
</feature>
<evidence type="ECO:0000256" key="5">
    <source>
        <dbReference type="ARBA" id="ARBA00037569"/>
    </source>
</evidence>
<evidence type="ECO:0000313" key="15">
    <source>
        <dbReference type="EMBL" id="KCZ87766.1"/>
    </source>
</evidence>
<dbReference type="PANTHER" id="PTHR10920:SF18">
    <property type="entry name" value="RRNA METHYLTRANSFERASE 2, MITOCHONDRIAL"/>
    <property type="match status" value="1"/>
</dbReference>
<gene>
    <name evidence="11" type="primary">rlmE</name>
    <name evidence="11" type="synonym">ftsJ</name>
    <name evidence="11" type="synonym">rrmJ</name>
    <name evidence="15" type="ORF">HJA_12219</name>
</gene>
<evidence type="ECO:0000256" key="12">
    <source>
        <dbReference type="PIRSR" id="PIRSR005461-1"/>
    </source>
</evidence>
<dbReference type="AlphaFoldDB" id="A0A059FB35"/>
<comment type="catalytic activity">
    <reaction evidence="10 11">
        <text>uridine(2552) in 23S rRNA + S-adenosyl-L-methionine = 2'-O-methyluridine(2552) in 23S rRNA + S-adenosyl-L-homocysteine + H(+)</text>
        <dbReference type="Rhea" id="RHEA:42720"/>
        <dbReference type="Rhea" id="RHEA-COMP:10202"/>
        <dbReference type="Rhea" id="RHEA-COMP:10203"/>
        <dbReference type="ChEBI" id="CHEBI:15378"/>
        <dbReference type="ChEBI" id="CHEBI:57856"/>
        <dbReference type="ChEBI" id="CHEBI:59789"/>
        <dbReference type="ChEBI" id="CHEBI:65315"/>
        <dbReference type="ChEBI" id="CHEBI:74478"/>
        <dbReference type="EC" id="2.1.1.166"/>
    </reaction>
</comment>
<keyword evidence="4 11" id="KW-0949">S-adenosyl-L-methionine</keyword>
<organism evidence="15 16">
    <name type="scientific">Hyphomonas jannaschiana VP2</name>
    <dbReference type="NCBI Taxonomy" id="1280952"/>
    <lineage>
        <taxon>Bacteria</taxon>
        <taxon>Pseudomonadati</taxon>
        <taxon>Pseudomonadota</taxon>
        <taxon>Alphaproteobacteria</taxon>
        <taxon>Hyphomonadales</taxon>
        <taxon>Hyphomonadaceae</taxon>
        <taxon>Hyphomonas</taxon>
    </lineage>
</organism>
<evidence type="ECO:0000256" key="1">
    <source>
        <dbReference type="ARBA" id="ARBA00022552"/>
    </source>
</evidence>
<dbReference type="PANTHER" id="PTHR10920">
    <property type="entry name" value="RIBOSOMAL RNA METHYLTRANSFERASE"/>
    <property type="match status" value="1"/>
</dbReference>
<evidence type="ECO:0000256" key="11">
    <source>
        <dbReference type="HAMAP-Rule" id="MF_01547"/>
    </source>
</evidence>
<dbReference type="OrthoDB" id="9790080at2"/>
<comment type="similarity">
    <text evidence="11">Belongs to the class I-like SAM-binding methyltransferase superfamily. RNA methyltransferase RlmE family.</text>
</comment>
<dbReference type="EC" id="2.1.1.166" evidence="6 11"/>
<accession>A0A059FB35</accession>
<comment type="caution">
    <text evidence="15">The sequence shown here is derived from an EMBL/GenBank/DDBJ whole genome shotgun (WGS) entry which is preliminary data.</text>
</comment>
<feature type="active site" description="Proton acceptor" evidence="11 12">
    <location>
        <position position="189"/>
    </location>
</feature>
<comment type="subcellular location">
    <subcellularLocation>
        <location evidence="11">Cytoplasm</location>
    </subcellularLocation>
</comment>
<evidence type="ECO:0000256" key="9">
    <source>
        <dbReference type="ARBA" id="ARBA00042745"/>
    </source>
</evidence>
<dbReference type="EMBL" id="ARYJ01000007">
    <property type="protein sequence ID" value="KCZ87766.1"/>
    <property type="molecule type" value="Genomic_DNA"/>
</dbReference>
<dbReference type="RefSeq" id="WP_035582653.1">
    <property type="nucleotide sequence ID" value="NZ_ARYJ01000007.1"/>
</dbReference>
<dbReference type="InterPro" id="IPR050082">
    <property type="entry name" value="RNA_methyltr_RlmE"/>
</dbReference>
<evidence type="ECO:0000256" key="8">
    <source>
        <dbReference type="ARBA" id="ARBA00041995"/>
    </source>
</evidence>
<feature type="binding site" evidence="11">
    <location>
        <position position="91"/>
    </location>
    <ligand>
        <name>S-adenosyl-L-methionine</name>
        <dbReference type="ChEBI" id="CHEBI:59789"/>
    </ligand>
</feature>
<evidence type="ECO:0000256" key="13">
    <source>
        <dbReference type="SAM" id="MobiDB-lite"/>
    </source>
</evidence>
<evidence type="ECO:0000256" key="4">
    <source>
        <dbReference type="ARBA" id="ARBA00022691"/>
    </source>
</evidence>
<dbReference type="InterPro" id="IPR015507">
    <property type="entry name" value="rRNA-MeTfrase_E"/>
</dbReference>
<dbReference type="STRING" id="1280952.HJA_12219"/>
<evidence type="ECO:0000256" key="10">
    <source>
        <dbReference type="ARBA" id="ARBA00048970"/>
    </source>
</evidence>
<keyword evidence="3 11" id="KW-0808">Transferase</keyword>
<evidence type="ECO:0000256" key="2">
    <source>
        <dbReference type="ARBA" id="ARBA00022603"/>
    </source>
</evidence>
<evidence type="ECO:0000256" key="6">
    <source>
        <dbReference type="ARBA" id="ARBA00038861"/>
    </source>
</evidence>
<keyword evidence="16" id="KW-1185">Reference proteome</keyword>
<evidence type="ECO:0000259" key="14">
    <source>
        <dbReference type="Pfam" id="PF01728"/>
    </source>
</evidence>
<name>A0A059FB35_9PROT</name>
<evidence type="ECO:0000256" key="7">
    <source>
        <dbReference type="ARBA" id="ARBA00041129"/>
    </source>
</evidence>
<feature type="binding site" evidence="11">
    <location>
        <position position="93"/>
    </location>
    <ligand>
        <name>S-adenosyl-L-methionine</name>
        <dbReference type="ChEBI" id="CHEBI:59789"/>
    </ligand>
</feature>
<feature type="region of interest" description="Disordered" evidence="13">
    <location>
        <begin position="1"/>
        <end position="27"/>
    </location>
</feature>
<dbReference type="Proteomes" id="UP000024816">
    <property type="component" value="Unassembled WGS sequence"/>
</dbReference>
<dbReference type="HAMAP" id="MF_01547">
    <property type="entry name" value="RNA_methyltr_E"/>
    <property type="match status" value="1"/>
</dbReference>
<feature type="domain" description="Ribosomal RNA methyltransferase FtsJ" evidence="14">
    <location>
        <begin position="59"/>
        <end position="232"/>
    </location>
</feature>
<keyword evidence="11" id="KW-0963">Cytoplasm</keyword>
<dbReference type="Gene3D" id="3.40.50.150">
    <property type="entry name" value="Vaccinia Virus protein VP39"/>
    <property type="match status" value="1"/>
</dbReference>
<protein>
    <recommendedName>
        <fullName evidence="7 11">Ribosomal RNA large subunit methyltransferase E</fullName>
        <ecNumber evidence="6 11">2.1.1.166</ecNumber>
    </recommendedName>
    <alternativeName>
        <fullName evidence="9 11">23S rRNA Um2552 methyltransferase</fullName>
    </alternativeName>
    <alternativeName>
        <fullName evidence="8 11">rRNA (uridine-2'-O-)-methyltransferase</fullName>
    </alternativeName>
</protein>
<comment type="function">
    <text evidence="5 11">Specifically methylates the uridine in position 2552 of 23S rRNA at the 2'-O position of the ribose in the fully assembled 50S ribosomal subunit.</text>
</comment>
<keyword evidence="2 11" id="KW-0489">Methyltransferase</keyword>
<feature type="binding site" evidence="11">
    <location>
        <position position="125"/>
    </location>
    <ligand>
        <name>S-adenosyl-L-methionine</name>
        <dbReference type="ChEBI" id="CHEBI:59789"/>
    </ligand>
</feature>
<dbReference type="GO" id="GO:0005737">
    <property type="term" value="C:cytoplasm"/>
    <property type="evidence" value="ECO:0007669"/>
    <property type="project" value="UniProtKB-SubCell"/>
</dbReference>
<reference evidence="15 16" key="1">
    <citation type="journal article" date="2014" name="Antonie Van Leeuwenhoek">
        <title>Hyphomonas beringensis sp. nov. and Hyphomonas chukchiensis sp. nov., isolated from surface seawater of the Bering Sea and Chukchi Sea.</title>
        <authorList>
            <person name="Li C."/>
            <person name="Lai Q."/>
            <person name="Li G."/>
            <person name="Dong C."/>
            <person name="Wang J."/>
            <person name="Liao Y."/>
            <person name="Shao Z."/>
        </authorList>
    </citation>
    <scope>NUCLEOTIDE SEQUENCE [LARGE SCALE GENOMIC DNA]</scope>
    <source>
        <strain evidence="15 16">VP2</strain>
    </source>
</reference>
<evidence type="ECO:0000256" key="3">
    <source>
        <dbReference type="ARBA" id="ARBA00022679"/>
    </source>
</evidence>
<dbReference type="PATRIC" id="fig|1280952.3.peg.2446"/>
<dbReference type="Pfam" id="PF01728">
    <property type="entry name" value="FtsJ"/>
    <property type="match status" value="1"/>
</dbReference>
<keyword evidence="1 11" id="KW-0698">rRNA processing</keyword>
<dbReference type="InterPro" id="IPR029063">
    <property type="entry name" value="SAM-dependent_MTases_sf"/>
</dbReference>
<evidence type="ECO:0000313" key="16">
    <source>
        <dbReference type="Proteomes" id="UP000024816"/>
    </source>
</evidence>
<dbReference type="PIRSF" id="PIRSF005461">
    <property type="entry name" value="23S_rRNA_mtase"/>
    <property type="match status" value="1"/>
</dbReference>
<dbReference type="eggNOG" id="COG0293">
    <property type="taxonomic scope" value="Bacteria"/>
</dbReference>
<proteinExistence type="inferred from homology"/>
<dbReference type="InterPro" id="IPR002877">
    <property type="entry name" value="RNA_MeTrfase_FtsJ_dom"/>
</dbReference>
<feature type="binding site" evidence="11">
    <location>
        <position position="149"/>
    </location>
    <ligand>
        <name>S-adenosyl-L-methionine</name>
        <dbReference type="ChEBI" id="CHEBI:59789"/>
    </ligand>
</feature>
<sequence>MTDDEKRRWKGPSDKKGSSGRRMGERKIIAHRAKNESSKRWIERQLQDPYVQKAKSEGYRARAAYKLLEIDEKLNLFRRGQRVVDLGCAPGGWMQVAQIKGASEIAGIDLLPVEPLAGVHIVQGDINNPEDVTELLKGLTGAPDLVLSDMAANTTGHKQTDHLRTVALVEMAAAFAVEHLAPGGTFCSKVFQGGATKEVLDLLKANFSSVKHIKPPASRAGSPEIFVVAKGFRGRAHAK</sequence>
<dbReference type="SUPFAM" id="SSF53335">
    <property type="entry name" value="S-adenosyl-L-methionine-dependent methyltransferases"/>
    <property type="match status" value="1"/>
</dbReference>